<feature type="domain" description="PAZ" evidence="2">
    <location>
        <begin position="304"/>
        <end position="405"/>
    </location>
</feature>
<dbReference type="SMART" id="SM01163">
    <property type="entry name" value="DUF1785"/>
    <property type="match status" value="1"/>
</dbReference>
<dbReference type="Pfam" id="PF16487">
    <property type="entry name" value="ArgoMid"/>
    <property type="match status" value="1"/>
</dbReference>
<dbReference type="SUPFAM" id="SSF53098">
    <property type="entry name" value="Ribonuclease H-like"/>
    <property type="match status" value="1"/>
</dbReference>
<protein>
    <submittedName>
        <fullName evidence="4">Protein argonaute</fullName>
    </submittedName>
</protein>
<comment type="caution">
    <text evidence="4">The sequence shown here is derived from an EMBL/GenBank/DDBJ whole genome shotgun (WGS) entry which is preliminary data.</text>
</comment>
<dbReference type="PANTHER" id="PTHR22891">
    <property type="entry name" value="EUKARYOTIC TRANSLATION INITIATION FACTOR 2C"/>
    <property type="match status" value="1"/>
</dbReference>
<dbReference type="InterPro" id="IPR032473">
    <property type="entry name" value="Argonaute_Mid_dom"/>
</dbReference>
<evidence type="ECO:0000259" key="3">
    <source>
        <dbReference type="PROSITE" id="PS50822"/>
    </source>
</evidence>
<dbReference type="SUPFAM" id="SSF101690">
    <property type="entry name" value="PAZ domain"/>
    <property type="match status" value="1"/>
</dbReference>
<dbReference type="Gene3D" id="2.170.260.10">
    <property type="entry name" value="paz domain"/>
    <property type="match status" value="1"/>
</dbReference>
<dbReference type="Pfam" id="PF16488">
    <property type="entry name" value="ArgoL2"/>
    <property type="match status" value="1"/>
</dbReference>
<dbReference type="AlphaFoldDB" id="A0A093VL28"/>
<dbReference type="Gene3D" id="3.30.420.10">
    <property type="entry name" value="Ribonuclease H-like superfamily/Ribonuclease H"/>
    <property type="match status" value="1"/>
</dbReference>
<dbReference type="InterPro" id="IPR036085">
    <property type="entry name" value="PAZ_dom_sf"/>
</dbReference>
<evidence type="ECO:0000259" key="2">
    <source>
        <dbReference type="PROSITE" id="PS50821"/>
    </source>
</evidence>
<evidence type="ECO:0000256" key="1">
    <source>
        <dbReference type="RuleBase" id="RU361178"/>
    </source>
</evidence>
<dbReference type="InterPro" id="IPR014811">
    <property type="entry name" value="ArgoL1"/>
</dbReference>
<dbReference type="eggNOG" id="KOG1041">
    <property type="taxonomic scope" value="Eukaryota"/>
</dbReference>
<dbReference type="SMART" id="SM00949">
    <property type="entry name" value="PAZ"/>
    <property type="match status" value="1"/>
</dbReference>
<dbReference type="CDD" id="cd04657">
    <property type="entry name" value="Piwi_ago-like"/>
    <property type="match status" value="1"/>
</dbReference>
<dbReference type="InterPro" id="IPR032474">
    <property type="entry name" value="Argonaute_N"/>
</dbReference>
<reference key="1">
    <citation type="journal article" date="2014" name="PLoS Genet.">
        <title>Signature Gene Expression Reveals Novel Clues to the Molecular Mechanisms of Dimorphic Transition in Penicillium marneffei.</title>
        <authorList>
            <person name="Yang E."/>
            <person name="Wang G."/>
            <person name="Cai J."/>
            <person name="Woo P.C."/>
            <person name="Lau S.K."/>
            <person name="Yuen K.-Y."/>
            <person name="Chow W.-N."/>
            <person name="Lin X."/>
        </authorList>
    </citation>
    <scope>NUCLEOTIDE SEQUENCE [LARGE SCALE GENOMIC DNA]</scope>
    <source>
        <strain>PM1</strain>
    </source>
</reference>
<dbReference type="InterPro" id="IPR003100">
    <property type="entry name" value="PAZ_dom"/>
</dbReference>
<dbReference type="InterPro" id="IPR012337">
    <property type="entry name" value="RNaseH-like_sf"/>
</dbReference>
<dbReference type="InterPro" id="IPR036397">
    <property type="entry name" value="RNaseH_sf"/>
</dbReference>
<dbReference type="PROSITE" id="PS50821">
    <property type="entry name" value="PAZ"/>
    <property type="match status" value="1"/>
</dbReference>
<dbReference type="Pfam" id="PF16486">
    <property type="entry name" value="ArgoN"/>
    <property type="match status" value="1"/>
</dbReference>
<dbReference type="InterPro" id="IPR032472">
    <property type="entry name" value="ArgoL2"/>
</dbReference>
<organism evidence="4">
    <name type="scientific">Talaromyces marneffei PM1</name>
    <dbReference type="NCBI Taxonomy" id="1077442"/>
    <lineage>
        <taxon>Eukaryota</taxon>
        <taxon>Fungi</taxon>
        <taxon>Dikarya</taxon>
        <taxon>Ascomycota</taxon>
        <taxon>Pezizomycotina</taxon>
        <taxon>Eurotiomycetes</taxon>
        <taxon>Eurotiomycetidae</taxon>
        <taxon>Eurotiales</taxon>
        <taxon>Trichocomaceae</taxon>
        <taxon>Talaromyces</taxon>
        <taxon>Talaromyces sect. Talaromyces</taxon>
    </lineage>
</organism>
<reference evidence="4" key="2">
    <citation type="journal article" date="2014" name="PLoS Genet.">
        <title>Signature gene expression reveals novel clues to the molecular mechanisms of dimorphic transition in Penicillium marneffei.</title>
        <authorList>
            <person name="Yang E."/>
            <person name="Wang G."/>
            <person name="Cai J."/>
            <person name="Woo P.C."/>
            <person name="Lau S.K."/>
            <person name="Yuen K.-Y."/>
            <person name="Chow W.-N."/>
            <person name="Lin X."/>
        </authorList>
    </citation>
    <scope>NUCLEOTIDE SEQUENCE</scope>
    <source>
        <strain evidence="4">PM1</strain>
    </source>
</reference>
<dbReference type="InterPro" id="IPR003165">
    <property type="entry name" value="Piwi"/>
</dbReference>
<feature type="domain" description="Piwi" evidence="3">
    <location>
        <begin position="577"/>
        <end position="875"/>
    </location>
</feature>
<dbReference type="PROSITE" id="PS50822">
    <property type="entry name" value="PIWI"/>
    <property type="match status" value="1"/>
</dbReference>
<dbReference type="Gene3D" id="3.40.50.2300">
    <property type="match status" value="1"/>
</dbReference>
<dbReference type="Pfam" id="PF08699">
    <property type="entry name" value="ArgoL1"/>
    <property type="match status" value="1"/>
</dbReference>
<gene>
    <name evidence="4" type="ORF">GQ26_0060100</name>
</gene>
<sequence>MASTKGDPARDPKPFVNPYKNLDLPPEAFTFGKQAGIAEIRGSIGSRKADDIYRQYLEGSTSVPRPGFNTTGREVMLILNAYPITGFPTQNVYQYDVTILKIGKEHEQPPPRSRKFAWDTTARKNTWKDMIYDGNKLAWSSNSYDEMKSVEVNLNNKIDNDKPPAYRIIVRKAKAINLQVLQSWLQKKASFNERVLEALNFMDHLLRESPSTKYTPVKRSFFDPMEEGHNFDSTLDLRKGFYQAIRPAFGGKLVVNVDSVLCAFWRQVTLVSLADGFLRNFDWKKTAQALKPKNVNPQNPFAGYVYSKAHTHIWNKLRHLEVKPVFKGCTTDRKLRIHQILTKNAYEWTFLWTDPATGKEQDISIFDYFKRKYNLTLYCPELPVVEMTTQPRRTFYPMECLQVVGLQRYNHKLSEKQTAEMIKHAVRRPQFRFSDIETAKAKLDHSTDPMLKRFGMKISDQAILTKGRLLPAPEIQFANAKHNPQTQGRWDLRGKKFLETNKIPVKSWGVGIFKQGRNGMTLQQAEEFLRLFSKQYEGHGGSIVGRPVILELTGDTAEGVHRLWVTTGNHFKQRPQLLLFIVPNKDTLVYHRIKKSCDCRFGVASQVLQRAHVERKQPQYMSNVAMKVNAKLGGVTCKVAPRQDSLNRAGCMIIGADVSHAAPGSTAASLTAISVSADQNCVKYMGSCQTGYSRVEMIDEDNMKNMLTPLVDEWTKRVGNGRRPQCVYYFRDGVSTGQFAQVLEKEVPIIKDVICRGSGEKTVPKITVVIANKRHHIRAAPRANDKAASDKNGNALPGTLIERDVTSPHDWDFLLISHVALQGTAKPVHYHVIRDEMKHQPAQLQNMINNHCYQYVRSTTSVSLFPAVYYAHLISNRGKCQSQDEFFESSEESDSPINQSAAPKKLLLMKKDSGNHLDMWFV</sequence>
<name>A0A093VL28_TALMA</name>
<dbReference type="Pfam" id="PF02171">
    <property type="entry name" value="Piwi"/>
    <property type="match status" value="1"/>
</dbReference>
<evidence type="ECO:0000313" key="4">
    <source>
        <dbReference type="EMBL" id="KFX50694.1"/>
    </source>
</evidence>
<proteinExistence type="inferred from homology"/>
<dbReference type="InterPro" id="IPR045246">
    <property type="entry name" value="Piwi_ago-like"/>
</dbReference>
<accession>A0A093VL28</accession>
<dbReference type="EMBL" id="JPOX01000006">
    <property type="protein sequence ID" value="KFX50694.1"/>
    <property type="molecule type" value="Genomic_DNA"/>
</dbReference>
<comment type="similarity">
    <text evidence="1">Belongs to the argonaute family.</text>
</comment>
<dbReference type="SMART" id="SM00950">
    <property type="entry name" value="Piwi"/>
    <property type="match status" value="1"/>
</dbReference>
<dbReference type="CDD" id="cd02846">
    <property type="entry name" value="PAZ_argonaute_like"/>
    <property type="match status" value="1"/>
</dbReference>
<dbReference type="GO" id="GO:0003723">
    <property type="term" value="F:RNA binding"/>
    <property type="evidence" value="ECO:0007669"/>
    <property type="project" value="InterPro"/>
</dbReference>
<dbReference type="Pfam" id="PF02170">
    <property type="entry name" value="PAZ"/>
    <property type="match status" value="1"/>
</dbReference>